<sequence>MRSEVMYRDLPGGPLVVKFADEVSLWCLCSKCGMFSKDMFQDSASHVFCSVCVFECSERKMIHCKHERRDVPVDDMVQAFDVSHVMSDQTVFCPNAQNGNGCKEFCALKDLENHYLKCAATKINCLSCGSTINGSDWEQHINNCPQKTLQCRYCALALPRAILQAHEEQCYDNQSARLPPKNTTPAPDSSVSSQKLSTQKESKANWNNAVSIGTPVTEAPVSSLGSPLEPTCTNVESDDSVLQCIYCARNVKRKNMERHSKMCWQNKKRAAVSAAENFPGNIAITPDSRNTPMVGSYDPPLEATTFKNSLSWDPHWFAENSRNTTVVAPSAHFGEVTDLQTSPLCDPQWVSPDSRSTSIAGSKNPYQEAIAALENSVLSHDQHPERCRCTCTKDPAAAPQTQRCATSPGIADASEETLVPSLVQCGIEIATAVGSVTVGPIKGLLQTVISVFGPNPVATETAQESDVGPQVTSCSRGPDQSAIPPAPWPAQPTYRCISEWFNDFDAWLKRHHIGTEEVQFMLLLNKVPETVAWALRYLESQPNPYTAARRTVLHQFQSKDHT</sequence>
<keyword evidence="3 4" id="KW-0862">Zinc</keyword>
<accession>A0A146FC24</accession>
<dbReference type="InterPro" id="IPR013083">
    <property type="entry name" value="Znf_RING/FYVE/PHD"/>
</dbReference>
<dbReference type="EMBL" id="LC041129">
    <property type="protein sequence ID" value="BAU68549.1"/>
    <property type="molecule type" value="mRNA"/>
</dbReference>
<dbReference type="AlphaFoldDB" id="A0A146FC24"/>
<proteinExistence type="evidence at transcript level"/>
<evidence type="ECO:0000256" key="1">
    <source>
        <dbReference type="ARBA" id="ARBA00022723"/>
    </source>
</evidence>
<feature type="region of interest" description="Disordered" evidence="5">
    <location>
        <begin position="464"/>
        <end position="487"/>
    </location>
</feature>
<evidence type="ECO:0000259" key="6">
    <source>
        <dbReference type="PROSITE" id="PS50145"/>
    </source>
</evidence>
<feature type="zinc finger region" description="TRAF-type" evidence="4">
    <location>
        <begin position="114"/>
        <end position="164"/>
    </location>
</feature>
<feature type="region of interest" description="Disordered" evidence="5">
    <location>
        <begin position="175"/>
        <end position="204"/>
    </location>
</feature>
<dbReference type="SUPFAM" id="SSF49599">
    <property type="entry name" value="TRAF domain-like"/>
    <property type="match status" value="1"/>
</dbReference>
<keyword evidence="2 4" id="KW-0863">Zinc-finger</keyword>
<reference evidence="7" key="1">
    <citation type="journal article" date="2016" name="Ticks Tick Borne Dis.">
        <title>Role of the tumor necrosis factor receptor-associated factor-type zinc finger domain containing protein 1 (TRAFD1) from the hard tick Haemaphysalis longicornis in immunity against bacterial infection.</title>
        <authorList>
            <person name="Takechi R."/>
            <person name="Galay R.L."/>
            <person name="Matsuo T."/>
            <person name="Maeda H."/>
            <person name="Kusakisako K."/>
            <person name="Talactac M.R."/>
            <person name="Mochizuki M."/>
            <person name="Fujisaki K."/>
            <person name="Tanaka T."/>
        </authorList>
    </citation>
    <scope>NUCLEOTIDE SEQUENCE</scope>
</reference>
<dbReference type="PROSITE" id="PS50145">
    <property type="entry name" value="ZF_TRAF"/>
    <property type="match status" value="1"/>
</dbReference>
<feature type="domain" description="TRAF-type" evidence="6">
    <location>
        <begin position="114"/>
        <end position="164"/>
    </location>
</feature>
<dbReference type="Gene3D" id="3.30.40.10">
    <property type="entry name" value="Zinc/RING finger domain, C3HC4 (zinc finger)"/>
    <property type="match status" value="2"/>
</dbReference>
<evidence type="ECO:0000256" key="3">
    <source>
        <dbReference type="ARBA" id="ARBA00022833"/>
    </source>
</evidence>
<feature type="compositionally biased region" description="Polar residues" evidence="5">
    <location>
        <begin position="464"/>
        <end position="475"/>
    </location>
</feature>
<organism evidence="7">
    <name type="scientific">Haemaphysalis longicornis</name>
    <name type="common">Bush tick</name>
    <dbReference type="NCBI Taxonomy" id="44386"/>
    <lineage>
        <taxon>Eukaryota</taxon>
        <taxon>Metazoa</taxon>
        <taxon>Ecdysozoa</taxon>
        <taxon>Arthropoda</taxon>
        <taxon>Chelicerata</taxon>
        <taxon>Arachnida</taxon>
        <taxon>Acari</taxon>
        <taxon>Parasitiformes</taxon>
        <taxon>Ixodida</taxon>
        <taxon>Ixodoidea</taxon>
        <taxon>Ixodidae</taxon>
        <taxon>Haemaphysalinae</taxon>
        <taxon>Haemaphysalis</taxon>
    </lineage>
</organism>
<keyword evidence="1 4" id="KW-0479">Metal-binding</keyword>
<dbReference type="GO" id="GO:0008270">
    <property type="term" value="F:zinc ion binding"/>
    <property type="evidence" value="ECO:0007669"/>
    <property type="project" value="UniProtKB-KW"/>
</dbReference>
<name>A0A146FC24_HAELO</name>
<evidence type="ECO:0000256" key="5">
    <source>
        <dbReference type="SAM" id="MobiDB-lite"/>
    </source>
</evidence>
<gene>
    <name evidence="7" type="primary">TRAFD</name>
</gene>
<evidence type="ECO:0000256" key="2">
    <source>
        <dbReference type="ARBA" id="ARBA00022771"/>
    </source>
</evidence>
<feature type="compositionally biased region" description="Polar residues" evidence="5">
    <location>
        <begin position="175"/>
        <end position="197"/>
    </location>
</feature>
<evidence type="ECO:0000256" key="4">
    <source>
        <dbReference type="PROSITE-ProRule" id="PRU00207"/>
    </source>
</evidence>
<protein>
    <submittedName>
        <fullName evidence="7">Tumor necrosis factor receptor associated factors-type zinc finger domain containing protein</fullName>
    </submittedName>
</protein>
<evidence type="ECO:0000313" key="7">
    <source>
        <dbReference type="EMBL" id="BAU68549.1"/>
    </source>
</evidence>
<dbReference type="InterPro" id="IPR001293">
    <property type="entry name" value="Znf_TRAF"/>
</dbReference>
<keyword evidence="7" id="KW-0675">Receptor</keyword>